<feature type="domain" description="C-type lectin" evidence="2">
    <location>
        <begin position="1379"/>
        <end position="1494"/>
    </location>
</feature>
<feature type="domain" description="C-type lectin" evidence="2">
    <location>
        <begin position="1807"/>
        <end position="1909"/>
    </location>
</feature>
<feature type="domain" description="C-type lectin" evidence="2">
    <location>
        <begin position="1129"/>
        <end position="1239"/>
    </location>
</feature>
<dbReference type="InterPro" id="IPR016186">
    <property type="entry name" value="C-type_lectin-like/link_sf"/>
</dbReference>
<feature type="domain" description="C-type lectin" evidence="2">
    <location>
        <begin position="285"/>
        <end position="408"/>
    </location>
</feature>
<dbReference type="InterPro" id="IPR001304">
    <property type="entry name" value="C-type_lectin-like"/>
</dbReference>
<feature type="signal peptide" evidence="1">
    <location>
        <begin position="1"/>
        <end position="18"/>
    </location>
</feature>
<feature type="domain" description="C-type lectin" evidence="2">
    <location>
        <begin position="703"/>
        <end position="811"/>
    </location>
</feature>
<feature type="domain" description="C-type lectin" evidence="2">
    <location>
        <begin position="1664"/>
        <end position="1754"/>
    </location>
</feature>
<dbReference type="InterPro" id="IPR016187">
    <property type="entry name" value="CTDL_fold"/>
</dbReference>
<sequence length="2078" mass="235848">MIILRLLLLLTVIHSAIGAEWCPPGTVATSNDKQCFVRVDQKLSYKAASEHCEHKGGKLAVVESQQDLERIPELNPNGAVDFSWIGEMKTEEDIPWKWASQSDINALPNFKEKEFAKRTLMLINGQVAFVQSCYEAPAVCVVGKSPKPAEFECPHDGVPSADKRDCFVRYGNTNSKVTAENANKKCHESGGSLAWIADQNDAKIVEDLSKTHIPDLAYWISGATPNLNLNWGSKNVHTLRQPNASKFSLALLQGLLYVDDACIPHGFICRVPKTKCPKGWTLDEPSRKCYLVSTVNNGVNWHRAEQLCEQQDSHLASVTSSKKNDLLGQLAHSAGLKGDLWIGAVNEAGLANDNAKWKWINGEPWGYTNWNGALSNTPGKAQCGKYSFVSKNMVSALCETFNKAFVCERPSSLADVPNAHNPCPEGWKNLGDNCYQHFSSQNKREVSWMEASQHCRQIGSHLASIHSMREHQFVASLATGTTKEDSMWIGLEVEPGVTMFKWSDGSIYNFWHFRSLWNDGRPTYVRVTPSYPDSQWENVQPGGEKTYHYVCEFSLTEQNTGLCANGWEHNGMFCYKFFKNKEQISWANSKKNCLSAGSHLVSIHSEEENQFVGALANSKNYNDNPWIGLIVGKSNSSYAWSDGTPFDFAKWYIIQDIDDEETYSQMFLNRKDFGWENYYGAGMKHSRNYICKRNPCPYGWRLFENNCYKYFSGEHGEEISWFKSSQQCRLYGSHLASINSADENQFIASLAKNKSSAASPWIGLEVLPFKSAYKWTDGSIYTFNAWRKLWNDGRPTYGRMSMVDPKFAWENMQNTGDPTYHYVCKFNLYEPNAETCPNGWAHNGRYCYNYFKSEKQISWADSNKNCLSVGSHLASIHSEEENQFVGALANSKNYNDNPWLGLIVGKSNSSYAWSDGTPFDFAKWYIIQDIDTEDTYIQLFLNRNDFGWENYHGVGVEHNRHYVCKRNPCPVRWLNFEGSCYRYFINPDKKPLSWTEARDKCRLVSSELASSHSEEENKFIGSLAESTALDNSPWIGLEIGPYLKSFKWADGSKYDFHIWNKETPNPALTFARVLTYNPHFGWENIENGGDHTYSYRIAMILRKLLLLLASAHVCLSAEYWCPPGTAEASNNECYVLMEQKMTYSDAIESCAQKGGKLAVVKSQQDLDQISKLGTSDAVDFSWIGEMKTEEDIPWKWASQSDINALPNFKEMEFAKRTLMLIKGQVAFVQTCYEAPAVCQVGKSQKPVQFECPNDGVPSADKRDCFVRYGNPNAQFNAQSAAEKCQENGGSLAWMEDQDDVKILEDLSKTHVSYLVFWIGGAKPNLKLNWNHMEFYPTSSKYNLALLQGVLYVDDECIPHGFICRIPKTKCPTGWVLDEPSRKCFVAEVQTGLTWKDAENVCLGRNGHLASITSPRENDFVSKIVEATGVQSPLWLGGINEEGLANDKSKWRWISGASWGYTNWNGDFSNSPGKSQCAKFAPTSNKWTSNFCDEKAGALACEQPANLDHTTQSYNPCPSGWFNFGDNCYQYFTSPNLEKISWSESYQQCRHLGSHLASIHSEREHFFVASLANSTAYEAAMWIGLEIQPDATSFTWSDGSLYDFNAWHLLTADPNMHRYAQIMTSYPNMGWVDFADYGTKTYHYVCKFSLMEPATNPCPDGWSHRGGQCYQYFIEEKDGEKTAITWEDSHKRCRDQGAHLASIHSEEENNFVATLTDKRGWYDSPWIGMIVGINNSSFGWSDGSPYQYSKWNAIGVKDELSYGQIIFDKEDFSWINFINYGTNTFQYVCKYDLTPRRIDPCAGGWSNFGDNCYQFFTAPNQQTISWTDSHRQCRILGSELVSIHSSREQNFVSSLANSTAYESAFWIGLQVQPSGTSFKWSDASSYDFTYWSSLAKADYVRYVQVMTSWNMGWADFDDTGTNTYHYVCEYSLLEPPKNPCPETWTHWGGYCYKYFATENKEKITWKDARQHCLNEKADLVSIHSDREQNFVAALANSNDYYDSPWIGLIVGAESSSFEWSDGTPYQYSKWGSLRSVAEDTYAEIHLNDDGNGWVNYVNFGTQTHQYVCKFESASEPTKE</sequence>
<dbReference type="InterPro" id="IPR050111">
    <property type="entry name" value="C-type_lectin/snaclec_domain"/>
</dbReference>
<feature type="domain" description="C-type lectin" evidence="2">
    <location>
        <begin position="1523"/>
        <end position="1632"/>
    </location>
</feature>
<protein>
    <recommendedName>
        <fullName evidence="2">C-type lectin domain-containing protein</fullName>
    </recommendedName>
</protein>
<dbReference type="SUPFAM" id="SSF56436">
    <property type="entry name" value="C-type lectin-like"/>
    <property type="match status" value="15"/>
</dbReference>
<evidence type="ECO:0000313" key="3">
    <source>
        <dbReference type="EMBL" id="KAK0427241.1"/>
    </source>
</evidence>
<reference evidence="3" key="1">
    <citation type="submission" date="2023-06" db="EMBL/GenBank/DDBJ databases">
        <title>Genomic analysis of the entomopathogenic nematode Steinernema hermaphroditum.</title>
        <authorList>
            <person name="Schwarz E.M."/>
            <person name="Heppert J.K."/>
            <person name="Baniya A."/>
            <person name="Schwartz H.T."/>
            <person name="Tan C.-H."/>
            <person name="Antoshechkin I."/>
            <person name="Sternberg P.W."/>
            <person name="Goodrich-Blair H."/>
            <person name="Dillman A.R."/>
        </authorList>
    </citation>
    <scope>NUCLEOTIDE SEQUENCE</scope>
    <source>
        <strain evidence="3">PS9179</strain>
        <tissue evidence="3">Whole animal</tissue>
    </source>
</reference>
<organism evidence="3 4">
    <name type="scientific">Steinernema hermaphroditum</name>
    <dbReference type="NCBI Taxonomy" id="289476"/>
    <lineage>
        <taxon>Eukaryota</taxon>
        <taxon>Metazoa</taxon>
        <taxon>Ecdysozoa</taxon>
        <taxon>Nematoda</taxon>
        <taxon>Chromadorea</taxon>
        <taxon>Rhabditida</taxon>
        <taxon>Tylenchina</taxon>
        <taxon>Panagrolaimomorpha</taxon>
        <taxon>Strongyloidoidea</taxon>
        <taxon>Steinernematidae</taxon>
        <taxon>Steinernema</taxon>
    </lineage>
</organism>
<feature type="domain" description="C-type lectin" evidence="2">
    <location>
        <begin position="843"/>
        <end position="965"/>
    </location>
</feature>
<feature type="domain" description="C-type lectin" evidence="2">
    <location>
        <begin position="570"/>
        <end position="692"/>
    </location>
</feature>
<accession>A0AA39IP76</accession>
<proteinExistence type="predicted"/>
<dbReference type="Pfam" id="PF00059">
    <property type="entry name" value="Lectin_C"/>
    <property type="match status" value="12"/>
</dbReference>
<dbReference type="SMART" id="SM00034">
    <property type="entry name" value="CLECT"/>
    <property type="match status" value="15"/>
</dbReference>
<dbReference type="Proteomes" id="UP001175271">
    <property type="component" value="Unassembled WGS sequence"/>
</dbReference>
<dbReference type="PROSITE" id="PS50041">
    <property type="entry name" value="C_TYPE_LECTIN_2"/>
    <property type="match status" value="12"/>
</dbReference>
<feature type="domain" description="C-type lectin" evidence="2">
    <location>
        <begin position="1946"/>
        <end position="2052"/>
    </location>
</feature>
<dbReference type="CDD" id="cd00037">
    <property type="entry name" value="CLECT"/>
    <property type="match status" value="8"/>
</dbReference>
<feature type="chain" id="PRO_5041223870" description="C-type lectin domain-containing protein" evidence="1">
    <location>
        <begin position="19"/>
        <end position="2078"/>
    </location>
</feature>
<evidence type="ECO:0000256" key="1">
    <source>
        <dbReference type="SAM" id="SignalP"/>
    </source>
</evidence>
<dbReference type="Gene3D" id="3.10.100.10">
    <property type="entry name" value="Mannose-Binding Protein A, subunit A"/>
    <property type="match status" value="15"/>
</dbReference>
<name>A0AA39IP76_9BILA</name>
<feature type="domain" description="C-type lectin" evidence="2">
    <location>
        <begin position="430"/>
        <end position="538"/>
    </location>
</feature>
<keyword evidence="4" id="KW-1185">Reference proteome</keyword>
<dbReference type="PANTHER" id="PTHR22803">
    <property type="entry name" value="MANNOSE, PHOSPHOLIPASE, LECTIN RECEPTOR RELATED"/>
    <property type="match status" value="1"/>
</dbReference>
<dbReference type="EMBL" id="JAUCMV010000001">
    <property type="protein sequence ID" value="KAK0427241.1"/>
    <property type="molecule type" value="Genomic_DNA"/>
</dbReference>
<keyword evidence="1" id="KW-0732">Signal</keyword>
<evidence type="ECO:0000313" key="4">
    <source>
        <dbReference type="Proteomes" id="UP001175271"/>
    </source>
</evidence>
<comment type="caution">
    <text evidence="3">The sequence shown here is derived from an EMBL/GenBank/DDBJ whole genome shotgun (WGS) entry which is preliminary data.</text>
</comment>
<gene>
    <name evidence="3" type="ORF">QR680_010130</name>
</gene>
<feature type="domain" description="C-type lectin" evidence="2">
    <location>
        <begin position="976"/>
        <end position="1084"/>
    </location>
</feature>
<evidence type="ECO:0000259" key="2">
    <source>
        <dbReference type="PROSITE" id="PS50041"/>
    </source>
</evidence>